<keyword evidence="2 3" id="KW-0813">Transport</keyword>
<evidence type="ECO:0000259" key="4">
    <source>
        <dbReference type="Pfam" id="PF03081"/>
    </source>
</evidence>
<dbReference type="InterPro" id="IPR046364">
    <property type="entry name" value="Exo70_C"/>
</dbReference>
<dbReference type="PANTHER" id="PTHR12542">
    <property type="entry name" value="EXOCYST COMPLEX PROTEIN EXO70"/>
    <property type="match status" value="1"/>
</dbReference>
<dbReference type="Proteomes" id="UP001291623">
    <property type="component" value="Unassembled WGS sequence"/>
</dbReference>
<dbReference type="GO" id="GO:0000145">
    <property type="term" value="C:exocyst"/>
    <property type="evidence" value="ECO:0007669"/>
    <property type="project" value="InterPro"/>
</dbReference>
<dbReference type="EMBL" id="JAVYJV010000003">
    <property type="protein sequence ID" value="KAK4374942.1"/>
    <property type="molecule type" value="Genomic_DNA"/>
</dbReference>
<gene>
    <name evidence="5" type="ORF">RND71_005619</name>
</gene>
<dbReference type="GO" id="GO:0015031">
    <property type="term" value="P:protein transport"/>
    <property type="evidence" value="ECO:0007669"/>
    <property type="project" value="UniProtKB-KW"/>
</dbReference>
<comment type="function">
    <text evidence="3">Component of the exocyst complex.</text>
</comment>
<comment type="similarity">
    <text evidence="1 3">Belongs to the EXO70 family.</text>
</comment>
<dbReference type="Pfam" id="PF03081">
    <property type="entry name" value="Exo70_C"/>
    <property type="match status" value="1"/>
</dbReference>
<dbReference type="AlphaFoldDB" id="A0AAE1STF0"/>
<evidence type="ECO:0000256" key="2">
    <source>
        <dbReference type="ARBA" id="ARBA00022448"/>
    </source>
</evidence>
<evidence type="ECO:0000256" key="3">
    <source>
        <dbReference type="RuleBase" id="RU365026"/>
    </source>
</evidence>
<dbReference type="PANTHER" id="PTHR12542:SF7">
    <property type="entry name" value="EXOCYST SUBUNIT EXO70 FAMILY PROTEIN"/>
    <property type="match status" value="1"/>
</dbReference>
<dbReference type="SUPFAM" id="SSF74788">
    <property type="entry name" value="Cullin repeat-like"/>
    <property type="match status" value="1"/>
</dbReference>
<reference evidence="5" key="1">
    <citation type="submission" date="2023-12" db="EMBL/GenBank/DDBJ databases">
        <title>Genome assembly of Anisodus tanguticus.</title>
        <authorList>
            <person name="Wang Y.-J."/>
        </authorList>
    </citation>
    <scope>NUCLEOTIDE SEQUENCE</scope>
    <source>
        <strain evidence="5">KB-2021</strain>
        <tissue evidence="5">Leaf</tissue>
    </source>
</reference>
<dbReference type="GO" id="GO:0006887">
    <property type="term" value="P:exocytosis"/>
    <property type="evidence" value="ECO:0007669"/>
    <property type="project" value="UniProtKB-KW"/>
</dbReference>
<keyword evidence="3" id="KW-0653">Protein transport</keyword>
<keyword evidence="6" id="KW-1185">Reference proteome</keyword>
<feature type="domain" description="Exocyst complex subunit Exo70 C-terminal" evidence="4">
    <location>
        <begin position="116"/>
        <end position="185"/>
    </location>
</feature>
<comment type="caution">
    <text evidence="5">The sequence shown here is derived from an EMBL/GenBank/DDBJ whole genome shotgun (WGS) entry which is preliminary data.</text>
</comment>
<keyword evidence="3" id="KW-0268">Exocytosis</keyword>
<dbReference type="GO" id="GO:0005546">
    <property type="term" value="F:phosphatidylinositol-4,5-bisphosphate binding"/>
    <property type="evidence" value="ECO:0007669"/>
    <property type="project" value="InterPro"/>
</dbReference>
<evidence type="ECO:0000313" key="6">
    <source>
        <dbReference type="Proteomes" id="UP001291623"/>
    </source>
</evidence>
<dbReference type="InterPro" id="IPR016159">
    <property type="entry name" value="Cullin_repeat-like_dom_sf"/>
</dbReference>
<proteinExistence type="inferred from homology"/>
<evidence type="ECO:0000313" key="5">
    <source>
        <dbReference type="EMBL" id="KAK4374942.1"/>
    </source>
</evidence>
<evidence type="ECO:0000256" key="1">
    <source>
        <dbReference type="ARBA" id="ARBA00006756"/>
    </source>
</evidence>
<dbReference type="InterPro" id="IPR004140">
    <property type="entry name" value="Exo70"/>
</dbReference>
<protein>
    <recommendedName>
        <fullName evidence="3">Exocyst subunit Exo70 family protein</fullName>
    </recommendedName>
</protein>
<organism evidence="5 6">
    <name type="scientific">Anisodus tanguticus</name>
    <dbReference type="NCBI Taxonomy" id="243964"/>
    <lineage>
        <taxon>Eukaryota</taxon>
        <taxon>Viridiplantae</taxon>
        <taxon>Streptophyta</taxon>
        <taxon>Embryophyta</taxon>
        <taxon>Tracheophyta</taxon>
        <taxon>Spermatophyta</taxon>
        <taxon>Magnoliopsida</taxon>
        <taxon>eudicotyledons</taxon>
        <taxon>Gunneridae</taxon>
        <taxon>Pentapetalae</taxon>
        <taxon>asterids</taxon>
        <taxon>lamiids</taxon>
        <taxon>Solanales</taxon>
        <taxon>Solanaceae</taxon>
        <taxon>Solanoideae</taxon>
        <taxon>Hyoscyameae</taxon>
        <taxon>Anisodus</taxon>
    </lineage>
</organism>
<sequence length="188" mass="21416">MKKSQEFKNCKATALVFLKVDYVVSKLMEFGRVMMPNVGSTANVVSSGIVGEFYLAEEDYHKTPIDTNDDSFTKELDHQESITSSYRSTNSIREVDLILSEAIYDLRCITELMISTGCLRDCIQVIQWRLKEVISISRRSLEKLFNILDLHDALSHLLPNIEIIFESKSSESIRVQVVEILSKVRGDC</sequence>
<accession>A0AAE1STF0</accession>
<name>A0AAE1STF0_9SOLA</name>
<dbReference type="Gene3D" id="1.20.1280.170">
    <property type="entry name" value="Exocyst complex component Exo70"/>
    <property type="match status" value="1"/>
</dbReference>